<dbReference type="CDD" id="cd00082">
    <property type="entry name" value="HisKA"/>
    <property type="match status" value="1"/>
</dbReference>
<keyword evidence="9 16" id="KW-0067">ATP-binding</keyword>
<dbReference type="PROSITE" id="PS50109">
    <property type="entry name" value="HIS_KIN"/>
    <property type="match status" value="1"/>
</dbReference>
<keyword evidence="5" id="KW-0808">Transferase</keyword>
<dbReference type="InterPro" id="IPR003661">
    <property type="entry name" value="HisK_dim/P_dom"/>
</dbReference>
<evidence type="ECO:0000256" key="8">
    <source>
        <dbReference type="ARBA" id="ARBA00022777"/>
    </source>
</evidence>
<dbReference type="SMART" id="SM00387">
    <property type="entry name" value="HATPase_c"/>
    <property type="match status" value="1"/>
</dbReference>
<name>A0AA95NN30_9BURK</name>
<dbReference type="InterPro" id="IPR005467">
    <property type="entry name" value="His_kinase_dom"/>
</dbReference>
<keyword evidence="6 13" id="KW-0812">Transmembrane</keyword>
<evidence type="ECO:0000256" key="12">
    <source>
        <dbReference type="ARBA" id="ARBA00023136"/>
    </source>
</evidence>
<dbReference type="Gene3D" id="1.10.287.130">
    <property type="match status" value="1"/>
</dbReference>
<dbReference type="InterPro" id="IPR050428">
    <property type="entry name" value="TCS_sensor_his_kinase"/>
</dbReference>
<dbReference type="InterPro" id="IPR036890">
    <property type="entry name" value="HATPase_C_sf"/>
</dbReference>
<evidence type="ECO:0000256" key="5">
    <source>
        <dbReference type="ARBA" id="ARBA00022679"/>
    </source>
</evidence>
<keyword evidence="12 13" id="KW-0472">Membrane</keyword>
<feature type="transmembrane region" description="Helical" evidence="13">
    <location>
        <begin position="21"/>
        <end position="40"/>
    </location>
</feature>
<organism evidence="16 17">
    <name type="scientific">Paucibacter sediminis</name>
    <dbReference type="NCBI Taxonomy" id="3019553"/>
    <lineage>
        <taxon>Bacteria</taxon>
        <taxon>Pseudomonadati</taxon>
        <taxon>Pseudomonadota</taxon>
        <taxon>Betaproteobacteria</taxon>
        <taxon>Burkholderiales</taxon>
        <taxon>Sphaerotilaceae</taxon>
        <taxon>Roseateles</taxon>
    </lineage>
</organism>
<dbReference type="PROSITE" id="PS50885">
    <property type="entry name" value="HAMP"/>
    <property type="match status" value="1"/>
</dbReference>
<evidence type="ECO:0000256" key="7">
    <source>
        <dbReference type="ARBA" id="ARBA00022741"/>
    </source>
</evidence>
<dbReference type="Gene3D" id="3.30.565.10">
    <property type="entry name" value="Histidine kinase-like ATPase, C-terminal domain"/>
    <property type="match status" value="1"/>
</dbReference>
<evidence type="ECO:0000256" key="1">
    <source>
        <dbReference type="ARBA" id="ARBA00000085"/>
    </source>
</evidence>
<dbReference type="SMART" id="SM00388">
    <property type="entry name" value="HisKA"/>
    <property type="match status" value="1"/>
</dbReference>
<protein>
    <recommendedName>
        <fullName evidence="3">histidine kinase</fullName>
        <ecNumber evidence="3">2.7.13.3</ecNumber>
    </recommendedName>
</protein>
<keyword evidence="7" id="KW-0547">Nucleotide-binding</keyword>
<dbReference type="GO" id="GO:0005524">
    <property type="term" value="F:ATP binding"/>
    <property type="evidence" value="ECO:0007669"/>
    <property type="project" value="UniProtKB-KW"/>
</dbReference>
<evidence type="ECO:0000256" key="13">
    <source>
        <dbReference type="SAM" id="Phobius"/>
    </source>
</evidence>
<evidence type="ECO:0000256" key="10">
    <source>
        <dbReference type="ARBA" id="ARBA00022989"/>
    </source>
</evidence>
<proteinExistence type="predicted"/>
<dbReference type="KEGG" id="pais:PFX98_04935"/>
<keyword evidence="4" id="KW-0597">Phosphoprotein</keyword>
<dbReference type="SUPFAM" id="SSF55874">
    <property type="entry name" value="ATPase domain of HSP90 chaperone/DNA topoisomerase II/histidine kinase"/>
    <property type="match status" value="1"/>
</dbReference>
<evidence type="ECO:0000256" key="4">
    <source>
        <dbReference type="ARBA" id="ARBA00022553"/>
    </source>
</evidence>
<evidence type="ECO:0000256" key="3">
    <source>
        <dbReference type="ARBA" id="ARBA00012438"/>
    </source>
</evidence>
<dbReference type="SUPFAM" id="SSF47384">
    <property type="entry name" value="Homodimeric domain of signal transducing histidine kinase"/>
    <property type="match status" value="1"/>
</dbReference>
<keyword evidence="17" id="KW-1185">Reference proteome</keyword>
<dbReference type="InterPro" id="IPR003594">
    <property type="entry name" value="HATPase_dom"/>
</dbReference>
<keyword evidence="10 13" id="KW-1133">Transmembrane helix</keyword>
<dbReference type="EC" id="2.7.13.3" evidence="3"/>
<dbReference type="Pfam" id="PF00512">
    <property type="entry name" value="HisKA"/>
    <property type="match status" value="1"/>
</dbReference>
<dbReference type="PANTHER" id="PTHR45436">
    <property type="entry name" value="SENSOR HISTIDINE KINASE YKOH"/>
    <property type="match status" value="1"/>
</dbReference>
<dbReference type="PANTHER" id="PTHR45436:SF14">
    <property type="entry name" value="SENSOR PROTEIN QSEC"/>
    <property type="match status" value="1"/>
</dbReference>
<evidence type="ECO:0000256" key="6">
    <source>
        <dbReference type="ARBA" id="ARBA00022692"/>
    </source>
</evidence>
<reference evidence="16" key="1">
    <citation type="submission" date="2023-01" db="EMBL/GenBank/DDBJ databases">
        <title>Whole genome sequence of Paucibacter sp. S2-9 isolated from pond sediment.</title>
        <authorList>
            <person name="Jung J.Y."/>
        </authorList>
    </citation>
    <scope>NUCLEOTIDE SEQUENCE</scope>
    <source>
        <strain evidence="16">S2-9</strain>
    </source>
</reference>
<dbReference type="Proteomes" id="UP001177769">
    <property type="component" value="Chromosome"/>
</dbReference>
<dbReference type="SMART" id="SM00304">
    <property type="entry name" value="HAMP"/>
    <property type="match status" value="1"/>
</dbReference>
<feature type="transmembrane region" description="Helical" evidence="13">
    <location>
        <begin position="169"/>
        <end position="188"/>
    </location>
</feature>
<evidence type="ECO:0000313" key="16">
    <source>
        <dbReference type="EMBL" id="WIT12956.1"/>
    </source>
</evidence>
<accession>A0AA95NN30</accession>
<keyword evidence="8" id="KW-0418">Kinase</keyword>
<dbReference type="RefSeq" id="WP_285234059.1">
    <property type="nucleotide sequence ID" value="NZ_CP116346.1"/>
</dbReference>
<dbReference type="Pfam" id="PF02518">
    <property type="entry name" value="HATPase_c"/>
    <property type="match status" value="1"/>
</dbReference>
<dbReference type="GO" id="GO:0000155">
    <property type="term" value="F:phosphorelay sensor kinase activity"/>
    <property type="evidence" value="ECO:0007669"/>
    <property type="project" value="InterPro"/>
</dbReference>
<gene>
    <name evidence="16" type="ORF">PFX98_04935</name>
</gene>
<evidence type="ECO:0000259" key="14">
    <source>
        <dbReference type="PROSITE" id="PS50109"/>
    </source>
</evidence>
<dbReference type="PRINTS" id="PR00344">
    <property type="entry name" value="BCTRLSENSOR"/>
</dbReference>
<dbReference type="InterPro" id="IPR003660">
    <property type="entry name" value="HAMP_dom"/>
</dbReference>
<evidence type="ECO:0000256" key="11">
    <source>
        <dbReference type="ARBA" id="ARBA00023012"/>
    </source>
</evidence>
<comment type="subcellular location">
    <subcellularLocation>
        <location evidence="2">Membrane</location>
        <topology evidence="2">Multi-pass membrane protein</topology>
    </subcellularLocation>
</comment>
<dbReference type="CDD" id="cd00075">
    <property type="entry name" value="HATPase"/>
    <property type="match status" value="1"/>
</dbReference>
<dbReference type="AlphaFoldDB" id="A0AA95NN30"/>
<feature type="domain" description="Histidine kinase" evidence="14">
    <location>
        <begin position="249"/>
        <end position="461"/>
    </location>
</feature>
<dbReference type="InterPro" id="IPR036097">
    <property type="entry name" value="HisK_dim/P_sf"/>
</dbReference>
<dbReference type="EMBL" id="CP116346">
    <property type="protein sequence ID" value="WIT12956.1"/>
    <property type="molecule type" value="Genomic_DNA"/>
</dbReference>
<feature type="domain" description="HAMP" evidence="15">
    <location>
        <begin position="189"/>
        <end position="241"/>
    </location>
</feature>
<evidence type="ECO:0000256" key="9">
    <source>
        <dbReference type="ARBA" id="ARBA00022840"/>
    </source>
</evidence>
<dbReference type="GO" id="GO:0005886">
    <property type="term" value="C:plasma membrane"/>
    <property type="evidence" value="ECO:0007669"/>
    <property type="project" value="TreeGrafter"/>
</dbReference>
<evidence type="ECO:0000313" key="17">
    <source>
        <dbReference type="Proteomes" id="UP001177769"/>
    </source>
</evidence>
<keyword evidence="11" id="KW-0902">Two-component regulatory system</keyword>
<sequence>MSRRIAWRRMLGPSLSRRIGLALLATLMLVGLEILAWNYLEYRRDMAVDPGVREIVVNITAHLQRTPAMNRAVSLRVLIDDANQWRRAQPDRWKGELAVLWLAPDGQVLYESHPHWRAALLAQTPGRDDHMIEGRPHWAYRQDSAVGSVRVAEPVRGPEAMLRKVAHQLGFYLPIAFPVVLLPLWLALHRGLRPLRELVQRLSQRDAQDLGPLDVHLPQSELQPLGQAFDAMLGRLRLQRERERRFVQEAAHELRTPLAVIAAQAHVLRQAETEAEREQAARALEGAVTRAAHLSQQLLTLASVESVHTTSDRNTDLAEQTRAQLAELLPLAEARRISLALEAPDQLPSRISPTLWGSLLGNLVGNALRYCPEGSRIEVRLSEQAEGLCLQVADDGPGIAEADRQRVFERFWRSDQTGASGSGLGLAIVRQVVHSLGGTVAIGSGLDGRGVAFSVSGLAPQGD</sequence>
<evidence type="ECO:0000256" key="2">
    <source>
        <dbReference type="ARBA" id="ARBA00004141"/>
    </source>
</evidence>
<evidence type="ECO:0000259" key="15">
    <source>
        <dbReference type="PROSITE" id="PS50885"/>
    </source>
</evidence>
<dbReference type="Pfam" id="PF00672">
    <property type="entry name" value="HAMP"/>
    <property type="match status" value="1"/>
</dbReference>
<dbReference type="InterPro" id="IPR004358">
    <property type="entry name" value="Sig_transdc_His_kin-like_C"/>
</dbReference>
<comment type="catalytic activity">
    <reaction evidence="1">
        <text>ATP + protein L-histidine = ADP + protein N-phospho-L-histidine.</text>
        <dbReference type="EC" id="2.7.13.3"/>
    </reaction>
</comment>